<keyword evidence="12" id="KW-0479">Metal-binding</keyword>
<keyword evidence="9" id="KW-0539">Nucleus</keyword>
<evidence type="ECO:0000256" key="9">
    <source>
        <dbReference type="ARBA" id="ARBA00023242"/>
    </source>
</evidence>
<dbReference type="Pfam" id="PF10497">
    <property type="entry name" value="zf-4CXXC_R1"/>
    <property type="match status" value="1"/>
</dbReference>
<dbReference type="PANTHER" id="PTHR31169">
    <property type="entry name" value="OS05G0300700 PROTEIN"/>
    <property type="match status" value="1"/>
</dbReference>
<evidence type="ECO:0000259" key="11">
    <source>
        <dbReference type="Pfam" id="PF10497"/>
    </source>
</evidence>
<protein>
    <submittedName>
        <fullName evidence="12">Zinc-finger domain of monoamine-oxidase A repressor R1</fullName>
    </submittedName>
</protein>
<dbReference type="GO" id="GO:0005737">
    <property type="term" value="C:cytoplasm"/>
    <property type="evidence" value="ECO:0007669"/>
    <property type="project" value="UniProtKB-SubCell"/>
</dbReference>
<keyword evidence="5" id="KW-0597">Phosphoprotein</keyword>
<evidence type="ECO:0000256" key="6">
    <source>
        <dbReference type="ARBA" id="ARBA00022843"/>
    </source>
</evidence>
<organism evidence="12">
    <name type="scientific">Prunus dulcis</name>
    <name type="common">Almond</name>
    <name type="synonym">Amygdalus dulcis</name>
    <dbReference type="NCBI Taxonomy" id="3755"/>
    <lineage>
        <taxon>Eukaryota</taxon>
        <taxon>Viridiplantae</taxon>
        <taxon>Streptophyta</taxon>
        <taxon>Embryophyta</taxon>
        <taxon>Tracheophyta</taxon>
        <taxon>Spermatophyta</taxon>
        <taxon>Magnoliopsida</taxon>
        <taxon>eudicotyledons</taxon>
        <taxon>Gunneridae</taxon>
        <taxon>Pentapetalae</taxon>
        <taxon>rosids</taxon>
        <taxon>fabids</taxon>
        <taxon>Rosales</taxon>
        <taxon>Rosaceae</taxon>
        <taxon>Amygdaloideae</taxon>
        <taxon>Amygdaleae</taxon>
        <taxon>Prunus</taxon>
    </lineage>
</organism>
<evidence type="ECO:0000313" key="12">
    <source>
        <dbReference type="EMBL" id="BBH04199.1"/>
    </source>
</evidence>
<dbReference type="GO" id="GO:0008270">
    <property type="term" value="F:zinc ion binding"/>
    <property type="evidence" value="ECO:0007669"/>
    <property type="project" value="UniProtKB-KW"/>
</dbReference>
<evidence type="ECO:0000256" key="3">
    <source>
        <dbReference type="ARBA" id="ARBA00022490"/>
    </source>
</evidence>
<dbReference type="AlphaFoldDB" id="A0A4Y1RJ15"/>
<feature type="domain" description="Zinc-finger" evidence="11">
    <location>
        <begin position="165"/>
        <end position="215"/>
    </location>
</feature>
<dbReference type="GO" id="GO:0006355">
    <property type="term" value="P:regulation of DNA-templated transcription"/>
    <property type="evidence" value="ECO:0007669"/>
    <property type="project" value="InterPro"/>
</dbReference>
<dbReference type="EMBL" id="AP019301">
    <property type="protein sequence ID" value="BBH04199.1"/>
    <property type="molecule type" value="Genomic_DNA"/>
</dbReference>
<keyword evidence="6" id="KW-0832">Ubl conjugation</keyword>
<proteinExistence type="predicted"/>
<dbReference type="InterPro" id="IPR040221">
    <property type="entry name" value="CDCA7/CDA7L"/>
</dbReference>
<dbReference type="PANTHER" id="PTHR31169:SF15">
    <property type="entry name" value="EXPRESSED PROTEIN"/>
    <property type="match status" value="1"/>
</dbReference>
<keyword evidence="4" id="KW-1017">Isopeptide bond</keyword>
<evidence type="ECO:0000256" key="7">
    <source>
        <dbReference type="ARBA" id="ARBA00023015"/>
    </source>
</evidence>
<keyword evidence="8" id="KW-0804">Transcription</keyword>
<evidence type="ECO:0000256" key="10">
    <source>
        <dbReference type="SAM" id="MobiDB-lite"/>
    </source>
</evidence>
<evidence type="ECO:0000256" key="2">
    <source>
        <dbReference type="ARBA" id="ARBA00004496"/>
    </source>
</evidence>
<dbReference type="InterPro" id="IPR018866">
    <property type="entry name" value="Znf-4CXXC_R1"/>
</dbReference>
<evidence type="ECO:0000256" key="5">
    <source>
        <dbReference type="ARBA" id="ARBA00022553"/>
    </source>
</evidence>
<feature type="region of interest" description="Disordered" evidence="10">
    <location>
        <begin position="102"/>
        <end position="134"/>
    </location>
</feature>
<evidence type="ECO:0000256" key="4">
    <source>
        <dbReference type="ARBA" id="ARBA00022499"/>
    </source>
</evidence>
<keyword evidence="7" id="KW-0805">Transcription regulation</keyword>
<name>A0A4Y1RJ15_PRUDU</name>
<evidence type="ECO:0000256" key="1">
    <source>
        <dbReference type="ARBA" id="ARBA00004123"/>
    </source>
</evidence>
<comment type="subcellular location">
    <subcellularLocation>
        <location evidence="2">Cytoplasm</location>
    </subcellularLocation>
    <subcellularLocation>
        <location evidence="1">Nucleus</location>
    </subcellularLocation>
</comment>
<keyword evidence="12" id="KW-0863">Zinc-finger</keyword>
<dbReference type="GO" id="GO:0005634">
    <property type="term" value="C:nucleus"/>
    <property type="evidence" value="ECO:0007669"/>
    <property type="project" value="UniProtKB-SubCell"/>
</dbReference>
<keyword evidence="3" id="KW-0963">Cytoplasm</keyword>
<reference evidence="12" key="1">
    <citation type="journal article" date="2019" name="Science">
        <title>Mutation of a bHLH transcription factor allowed almond domestication.</title>
        <authorList>
            <person name="Sanchez-Perez R."/>
            <person name="Pavan S."/>
            <person name="Mazzeo R."/>
            <person name="Moldovan C."/>
            <person name="Aiese Cigliano R."/>
            <person name="Del Cueto J."/>
            <person name="Ricciardi F."/>
            <person name="Lotti C."/>
            <person name="Ricciardi L."/>
            <person name="Dicenta F."/>
            <person name="Lopez-Marques R.L."/>
            <person name="Lindberg Moller B."/>
        </authorList>
    </citation>
    <scope>NUCLEOTIDE SEQUENCE</scope>
</reference>
<accession>A0A4Y1RJ15</accession>
<sequence>MNTYKKLVPLKLNRSKARMGRGQAKSDYENVRNARILENQARLTSLGLHKTITELRSIASSAKPPKTHVRDYRKKVYELTSLRRSNRLKEITATATATAAVSKNPSFRRSERLRGKSGSLTGGESEERRPANAPLVDVRKSELQLSSESAAQRCNSKGRGSVYHPVFGIHCHLCRQKKLCGEEDCKRCGKTDCSVCHSSRGVLCRGCLKVRYGEGPEMGYKSVAHLLMDELKLADKMPRVDEARAL</sequence>
<keyword evidence="12" id="KW-0862">Zinc</keyword>
<gene>
    <name evidence="12" type="ORF">Prudu_015270</name>
</gene>
<evidence type="ECO:0000256" key="8">
    <source>
        <dbReference type="ARBA" id="ARBA00023163"/>
    </source>
</evidence>